<comment type="caution">
    <text evidence="7">The sequence shown here is derived from an EMBL/GenBank/DDBJ whole genome shotgun (WGS) entry which is preliminary data.</text>
</comment>
<dbReference type="Gene3D" id="3.30.1220.10">
    <property type="entry name" value="CobW-like, C-terminal domain"/>
    <property type="match status" value="1"/>
</dbReference>
<keyword evidence="2" id="KW-0378">Hydrolase</keyword>
<dbReference type="Gene3D" id="3.40.50.300">
    <property type="entry name" value="P-loop containing nucleotide triphosphate hydrolases"/>
    <property type="match status" value="1"/>
</dbReference>
<dbReference type="SUPFAM" id="SSF52540">
    <property type="entry name" value="P-loop containing nucleoside triphosphate hydrolases"/>
    <property type="match status" value="1"/>
</dbReference>
<dbReference type="Proteomes" id="UP001190700">
    <property type="component" value="Unassembled WGS sequence"/>
</dbReference>
<evidence type="ECO:0000259" key="6">
    <source>
        <dbReference type="SMART" id="SM00833"/>
    </source>
</evidence>
<gene>
    <name evidence="7" type="ORF">CYMTET_52428</name>
</gene>
<dbReference type="InterPro" id="IPR036627">
    <property type="entry name" value="CobW-likC_sf"/>
</dbReference>
<dbReference type="PANTHER" id="PTHR13748:SF62">
    <property type="entry name" value="COBW DOMAIN-CONTAINING PROTEIN"/>
    <property type="match status" value="1"/>
</dbReference>
<evidence type="ECO:0000256" key="1">
    <source>
        <dbReference type="ARBA" id="ARBA00022741"/>
    </source>
</evidence>
<evidence type="ECO:0000256" key="5">
    <source>
        <dbReference type="ARBA" id="ARBA00049117"/>
    </source>
</evidence>
<dbReference type="CDD" id="cd03112">
    <property type="entry name" value="CobW-like"/>
    <property type="match status" value="1"/>
</dbReference>
<proteinExistence type="inferred from homology"/>
<dbReference type="AlphaFoldDB" id="A0AAE0EQT5"/>
<dbReference type="GO" id="GO:0005737">
    <property type="term" value="C:cytoplasm"/>
    <property type="evidence" value="ECO:0007669"/>
    <property type="project" value="TreeGrafter"/>
</dbReference>
<dbReference type="Pfam" id="PF07683">
    <property type="entry name" value="CobW_C"/>
    <property type="match status" value="1"/>
</dbReference>
<dbReference type="Pfam" id="PF02492">
    <property type="entry name" value="cobW"/>
    <property type="match status" value="1"/>
</dbReference>
<keyword evidence="8" id="KW-1185">Reference proteome</keyword>
<evidence type="ECO:0000256" key="3">
    <source>
        <dbReference type="ARBA" id="ARBA00023186"/>
    </source>
</evidence>
<comment type="similarity">
    <text evidence="4">Belongs to the SIMIBI class G3E GTPase family. ZNG1 subfamily.</text>
</comment>
<evidence type="ECO:0000313" key="7">
    <source>
        <dbReference type="EMBL" id="KAK3237503.1"/>
    </source>
</evidence>
<evidence type="ECO:0000256" key="2">
    <source>
        <dbReference type="ARBA" id="ARBA00022801"/>
    </source>
</evidence>
<dbReference type="GO" id="GO:0000166">
    <property type="term" value="F:nucleotide binding"/>
    <property type="evidence" value="ECO:0007669"/>
    <property type="project" value="UniProtKB-KW"/>
</dbReference>
<organism evidence="7 8">
    <name type="scientific">Cymbomonas tetramitiformis</name>
    <dbReference type="NCBI Taxonomy" id="36881"/>
    <lineage>
        <taxon>Eukaryota</taxon>
        <taxon>Viridiplantae</taxon>
        <taxon>Chlorophyta</taxon>
        <taxon>Pyramimonadophyceae</taxon>
        <taxon>Pyramimonadales</taxon>
        <taxon>Pyramimonadaceae</taxon>
        <taxon>Cymbomonas</taxon>
    </lineage>
</organism>
<feature type="domain" description="CobW C-terminal" evidence="6">
    <location>
        <begin position="241"/>
        <end position="335"/>
    </location>
</feature>
<reference evidence="7 8" key="1">
    <citation type="journal article" date="2015" name="Genome Biol. Evol.">
        <title>Comparative Genomics of a Bacterivorous Green Alga Reveals Evolutionary Causalities and Consequences of Phago-Mixotrophic Mode of Nutrition.</title>
        <authorList>
            <person name="Burns J.A."/>
            <person name="Paasch A."/>
            <person name="Narechania A."/>
            <person name="Kim E."/>
        </authorList>
    </citation>
    <scope>NUCLEOTIDE SEQUENCE [LARGE SCALE GENOMIC DNA]</scope>
    <source>
        <strain evidence="7 8">PLY_AMNH</strain>
    </source>
</reference>
<sequence>MSDSRVPVTVLTGFLGSGKTTLLNHILTANHGKKLAVLENELGQISVDDKLLAKNKKMQTDEELIEVLNGCICCTVRQDLIKALKKLAKRIKSGTLKLDGIIIETTGMANPAPVAQTFFVDPEVKEFSRLDGIVTLVDAKHIEQHLDDRKEEGIVNEAQEQVAFADRMLLNKIDLVSEDDLTRVEARLRSINNFVPIQRCTRSNVSVDSVLNTHGFDLQRTLQLRPQFTDTHKTVVHDKSVGSLSIELPGEVDLDMVQNWMGEILQNKGNDIFRMKGVLAIADAEQRFTYQGVHMIFNGTFDDPWGADEERVCRLVFIGRNLDHAELKGGFSACLSTPELKEQKLRSLRFAVGARVECNTSTGWSKGEVVARMYRGDDSIGPGVVAYQIKLDLGGLIWAPRDVDEVIRACRG</sequence>
<protein>
    <recommendedName>
        <fullName evidence="6">CobW C-terminal domain-containing protein</fullName>
    </recommendedName>
</protein>
<name>A0AAE0EQT5_9CHLO</name>
<dbReference type="EMBL" id="LGRX02034561">
    <property type="protein sequence ID" value="KAK3237503.1"/>
    <property type="molecule type" value="Genomic_DNA"/>
</dbReference>
<dbReference type="InterPro" id="IPR027417">
    <property type="entry name" value="P-loop_NTPase"/>
</dbReference>
<dbReference type="InterPro" id="IPR003495">
    <property type="entry name" value="CobW/HypB/UreG_nucleotide-bd"/>
</dbReference>
<dbReference type="SUPFAM" id="SSF90002">
    <property type="entry name" value="Hypothetical protein YjiA, C-terminal domain"/>
    <property type="match status" value="1"/>
</dbReference>
<evidence type="ECO:0000313" key="8">
    <source>
        <dbReference type="Proteomes" id="UP001190700"/>
    </source>
</evidence>
<accession>A0AAE0EQT5</accession>
<dbReference type="SMART" id="SM00833">
    <property type="entry name" value="CobW_C"/>
    <property type="match status" value="1"/>
</dbReference>
<keyword evidence="1" id="KW-0547">Nucleotide-binding</keyword>
<dbReference type="PANTHER" id="PTHR13748">
    <property type="entry name" value="COBW-RELATED"/>
    <property type="match status" value="1"/>
</dbReference>
<dbReference type="InterPro" id="IPR051316">
    <property type="entry name" value="Zinc-reg_GTPase_activator"/>
</dbReference>
<evidence type="ECO:0000256" key="4">
    <source>
        <dbReference type="ARBA" id="ARBA00034320"/>
    </source>
</evidence>
<keyword evidence="3" id="KW-0143">Chaperone</keyword>
<comment type="catalytic activity">
    <reaction evidence="5">
        <text>GTP + H2O = GDP + phosphate + H(+)</text>
        <dbReference type="Rhea" id="RHEA:19669"/>
        <dbReference type="ChEBI" id="CHEBI:15377"/>
        <dbReference type="ChEBI" id="CHEBI:15378"/>
        <dbReference type="ChEBI" id="CHEBI:37565"/>
        <dbReference type="ChEBI" id="CHEBI:43474"/>
        <dbReference type="ChEBI" id="CHEBI:58189"/>
    </reaction>
    <physiologicalReaction direction="left-to-right" evidence="5">
        <dbReference type="Rhea" id="RHEA:19670"/>
    </physiologicalReaction>
</comment>
<dbReference type="GO" id="GO:0016787">
    <property type="term" value="F:hydrolase activity"/>
    <property type="evidence" value="ECO:0007669"/>
    <property type="project" value="UniProtKB-KW"/>
</dbReference>
<dbReference type="InterPro" id="IPR011629">
    <property type="entry name" value="CobW-like_C"/>
</dbReference>